<reference evidence="2 3" key="1">
    <citation type="journal article" date="2011" name="Plasmid">
        <title>Streptomyces turgidiscabies Car8 contains a modular pathogenicity island that shares virulence genes with other actinobacterial plant pathogens.</title>
        <authorList>
            <person name="Huguet-Tapia J.C."/>
            <person name="Badger J.H."/>
            <person name="Loria R."/>
            <person name="Pettis G.S."/>
        </authorList>
    </citation>
    <scope>NUCLEOTIDE SEQUENCE [LARGE SCALE GENOMIC DNA]</scope>
    <source>
        <strain evidence="2 3">Car8</strain>
    </source>
</reference>
<proteinExistence type="predicted"/>
<keyword evidence="3" id="KW-1185">Reference proteome</keyword>
<sequence length="54" mass="6112">MGRLTEDGRRGREGRPQGDPPIMRKSGCLRTRISVVGALLWSYGVRCPARPCRW</sequence>
<dbReference type="Proteomes" id="UP000010931">
    <property type="component" value="Unassembled WGS sequence"/>
</dbReference>
<protein>
    <submittedName>
        <fullName evidence="2">Uncharacterized protein</fullName>
    </submittedName>
</protein>
<evidence type="ECO:0000313" key="3">
    <source>
        <dbReference type="Proteomes" id="UP000010931"/>
    </source>
</evidence>
<evidence type="ECO:0000313" key="2">
    <source>
        <dbReference type="EMBL" id="ELP61944.1"/>
    </source>
</evidence>
<gene>
    <name evidence="2" type="ORF">STRTUCAR8_02851</name>
</gene>
<organism evidence="2 3">
    <name type="scientific">Streptomyces turgidiscabies (strain Car8)</name>
    <dbReference type="NCBI Taxonomy" id="698760"/>
    <lineage>
        <taxon>Bacteria</taxon>
        <taxon>Bacillati</taxon>
        <taxon>Actinomycetota</taxon>
        <taxon>Actinomycetes</taxon>
        <taxon>Kitasatosporales</taxon>
        <taxon>Streptomycetaceae</taxon>
        <taxon>Streptomyces</taxon>
    </lineage>
</organism>
<accession>L7ESS2</accession>
<dbReference type="AlphaFoldDB" id="L7ESS2"/>
<name>L7ESS2_STRT8</name>
<comment type="caution">
    <text evidence="2">The sequence shown here is derived from an EMBL/GenBank/DDBJ whole genome shotgun (WGS) entry which is preliminary data.</text>
</comment>
<feature type="compositionally biased region" description="Basic and acidic residues" evidence="1">
    <location>
        <begin position="1"/>
        <end position="16"/>
    </location>
</feature>
<dbReference type="EMBL" id="AEJB01000648">
    <property type="protein sequence ID" value="ELP61944.1"/>
    <property type="molecule type" value="Genomic_DNA"/>
</dbReference>
<evidence type="ECO:0000256" key="1">
    <source>
        <dbReference type="SAM" id="MobiDB-lite"/>
    </source>
</evidence>
<feature type="region of interest" description="Disordered" evidence="1">
    <location>
        <begin position="1"/>
        <end position="25"/>
    </location>
</feature>
<dbReference type="PATRIC" id="fig|698760.3.peg.9137"/>